<dbReference type="EMBL" id="KQ981001">
    <property type="protein sequence ID" value="KYN10417.1"/>
    <property type="molecule type" value="Genomic_DNA"/>
</dbReference>
<evidence type="ECO:0000313" key="2">
    <source>
        <dbReference type="Proteomes" id="UP000078492"/>
    </source>
</evidence>
<dbReference type="Proteomes" id="UP000078492">
    <property type="component" value="Unassembled WGS sequence"/>
</dbReference>
<name>A0A151ITJ1_9HYME</name>
<accession>A0A151ITJ1</accession>
<reference evidence="1 2" key="1">
    <citation type="submission" date="2015-09" db="EMBL/GenBank/DDBJ databases">
        <title>Trachymyrmex cornetzi WGS genome.</title>
        <authorList>
            <person name="Nygaard S."/>
            <person name="Hu H."/>
            <person name="Boomsma J."/>
            <person name="Zhang G."/>
        </authorList>
    </citation>
    <scope>NUCLEOTIDE SEQUENCE [LARGE SCALE GENOMIC DNA]</scope>
    <source>
        <strain evidence="1">Tcor2-1</strain>
        <tissue evidence="1">Whole body</tissue>
    </source>
</reference>
<evidence type="ECO:0000313" key="1">
    <source>
        <dbReference type="EMBL" id="KYN10417.1"/>
    </source>
</evidence>
<gene>
    <name evidence="1" type="ORF">ALC57_17433</name>
</gene>
<protein>
    <submittedName>
        <fullName evidence="1">Uncharacterized protein</fullName>
    </submittedName>
</protein>
<proteinExistence type="predicted"/>
<dbReference type="AlphaFoldDB" id="A0A151ITJ1"/>
<keyword evidence="2" id="KW-1185">Reference proteome</keyword>
<sequence length="87" mass="9985">MRYKYKNIIYYKYYIHIYVDNLARVPEGNTILSEERFTPIDRERSAVLDWNYLPGIASAEAAEGGVYHGCSRLVRAVRVRAGISLGD</sequence>
<organism evidence="1 2">
    <name type="scientific">Trachymyrmex cornetzi</name>
    <dbReference type="NCBI Taxonomy" id="471704"/>
    <lineage>
        <taxon>Eukaryota</taxon>
        <taxon>Metazoa</taxon>
        <taxon>Ecdysozoa</taxon>
        <taxon>Arthropoda</taxon>
        <taxon>Hexapoda</taxon>
        <taxon>Insecta</taxon>
        <taxon>Pterygota</taxon>
        <taxon>Neoptera</taxon>
        <taxon>Endopterygota</taxon>
        <taxon>Hymenoptera</taxon>
        <taxon>Apocrita</taxon>
        <taxon>Aculeata</taxon>
        <taxon>Formicoidea</taxon>
        <taxon>Formicidae</taxon>
        <taxon>Myrmicinae</taxon>
        <taxon>Trachymyrmex</taxon>
    </lineage>
</organism>